<accession>M0B485</accession>
<dbReference type="Pfam" id="PF01037">
    <property type="entry name" value="AsnC_trans_reg"/>
    <property type="match status" value="1"/>
</dbReference>
<dbReference type="InterPro" id="IPR019887">
    <property type="entry name" value="Tscrpt_reg_AsnC/Lrp_C"/>
</dbReference>
<name>M0B485_9EURY</name>
<proteinExistence type="predicted"/>
<dbReference type="EMBL" id="AOIN01000014">
    <property type="protein sequence ID" value="ELZ05625.1"/>
    <property type="molecule type" value="Genomic_DNA"/>
</dbReference>
<evidence type="ECO:0000313" key="2">
    <source>
        <dbReference type="EMBL" id="ELZ05625.1"/>
    </source>
</evidence>
<sequence length="76" mass="8188">MVEAYVMITAAAGTARTVAETINEQDEVSRAHIIAGEFDVIAEVEAASNQELLSVITEEIQSVENVGHTRTCIVLE</sequence>
<dbReference type="Gene3D" id="3.30.70.920">
    <property type="match status" value="1"/>
</dbReference>
<reference evidence="2 3" key="1">
    <citation type="journal article" date="2014" name="PLoS Genet.">
        <title>Phylogenetically driven sequencing of extremely halophilic archaea reveals strategies for static and dynamic osmo-response.</title>
        <authorList>
            <person name="Becker E.A."/>
            <person name="Seitzer P.M."/>
            <person name="Tritt A."/>
            <person name="Larsen D."/>
            <person name="Krusor M."/>
            <person name="Yao A.I."/>
            <person name="Wu D."/>
            <person name="Madern D."/>
            <person name="Eisen J.A."/>
            <person name="Darling A.E."/>
            <person name="Facciotti M.T."/>
        </authorList>
    </citation>
    <scope>NUCLEOTIDE SEQUENCE [LARGE SCALE GENOMIC DNA]</scope>
    <source>
        <strain evidence="2 3">JCM 10990</strain>
    </source>
</reference>
<dbReference type="STRING" id="1227492.C482_01896"/>
<dbReference type="Proteomes" id="UP000011693">
    <property type="component" value="Unassembled WGS sequence"/>
</dbReference>
<feature type="domain" description="Transcription regulator AsnC/Lrp ligand binding" evidence="1">
    <location>
        <begin position="6"/>
        <end position="76"/>
    </location>
</feature>
<protein>
    <submittedName>
        <fullName evidence="2">AsnC family transcriptional regulator</fullName>
    </submittedName>
</protein>
<dbReference type="InterPro" id="IPR011008">
    <property type="entry name" value="Dimeric_a/b-barrel"/>
</dbReference>
<keyword evidence="3" id="KW-1185">Reference proteome</keyword>
<dbReference type="AlphaFoldDB" id="M0B485"/>
<organism evidence="2 3">
    <name type="scientific">Natrialba chahannaoensis JCM 10990</name>
    <dbReference type="NCBI Taxonomy" id="1227492"/>
    <lineage>
        <taxon>Archaea</taxon>
        <taxon>Methanobacteriati</taxon>
        <taxon>Methanobacteriota</taxon>
        <taxon>Stenosarchaea group</taxon>
        <taxon>Halobacteria</taxon>
        <taxon>Halobacteriales</taxon>
        <taxon>Natrialbaceae</taxon>
        <taxon>Natrialba</taxon>
    </lineage>
</organism>
<gene>
    <name evidence="2" type="ORF">C482_01896</name>
</gene>
<dbReference type="RefSeq" id="WP_006165650.1">
    <property type="nucleotide sequence ID" value="NZ_AOIN01000014.1"/>
</dbReference>
<dbReference type="OrthoDB" id="8136at2157"/>
<comment type="caution">
    <text evidence="2">The sequence shown here is derived from an EMBL/GenBank/DDBJ whole genome shotgun (WGS) entry which is preliminary data.</text>
</comment>
<dbReference type="SUPFAM" id="SSF54909">
    <property type="entry name" value="Dimeric alpha+beta barrel"/>
    <property type="match status" value="1"/>
</dbReference>
<dbReference type="PATRIC" id="fig|1227492.4.peg.370"/>
<evidence type="ECO:0000313" key="3">
    <source>
        <dbReference type="Proteomes" id="UP000011693"/>
    </source>
</evidence>
<evidence type="ECO:0000259" key="1">
    <source>
        <dbReference type="Pfam" id="PF01037"/>
    </source>
</evidence>